<dbReference type="GO" id="GO:0042128">
    <property type="term" value="P:nitrate assimilation"/>
    <property type="evidence" value="ECO:0007669"/>
    <property type="project" value="UniProtKB-KW"/>
</dbReference>
<dbReference type="STRING" id="1610489.SAMN06295981_1720"/>
<dbReference type="PANTHER" id="PTHR43680">
    <property type="entry name" value="NITRATE REDUCTASE MOLYBDENUM COFACTOR ASSEMBLY CHAPERONE"/>
    <property type="match status" value="1"/>
</dbReference>
<dbReference type="Proteomes" id="UP000193309">
    <property type="component" value="Unassembled WGS sequence"/>
</dbReference>
<organism evidence="2 3">
    <name type="scientific">Corynebacterium pollutisoli</name>
    <dbReference type="NCBI Taxonomy" id="1610489"/>
    <lineage>
        <taxon>Bacteria</taxon>
        <taxon>Bacillati</taxon>
        <taxon>Actinomycetota</taxon>
        <taxon>Actinomycetes</taxon>
        <taxon>Mycobacteriales</taxon>
        <taxon>Corynebacteriaceae</taxon>
        <taxon>Corynebacterium</taxon>
    </lineage>
</organism>
<sequence>MRNGQRLPTGRVPEQLTPAVAVSADQRRALAMAASLLLDYPGEDFGARLAAVDKHAGDLPLPIETELAAFQDAARAHGLRGMQEHYVETFDQKRRCSLFLSYYSVGDTRQRGTAILAFRQALEQLGFEELTDELPDHLCVVLEAVARSEGAQHEQTVEMLAAHRDGLEVLRTALAGTGSPYAHLITAIAMALPQIDAETTHNYLDLIRSGPPAELVGIGTPLPFPTAHKD</sequence>
<dbReference type="SUPFAM" id="SSF89155">
    <property type="entry name" value="TorD-like"/>
    <property type="match status" value="1"/>
</dbReference>
<dbReference type="GO" id="GO:0016530">
    <property type="term" value="F:metallochaperone activity"/>
    <property type="evidence" value="ECO:0007669"/>
    <property type="project" value="TreeGrafter"/>
</dbReference>
<accession>A0A1X7JMS3</accession>
<dbReference type="EMBL" id="FXAR01000005">
    <property type="protein sequence ID" value="SMG28727.1"/>
    <property type="molecule type" value="Genomic_DNA"/>
</dbReference>
<keyword evidence="1" id="KW-0534">Nitrate assimilation</keyword>
<dbReference type="Pfam" id="PF02613">
    <property type="entry name" value="Nitrate_red_del"/>
    <property type="match status" value="1"/>
</dbReference>
<dbReference type="NCBIfam" id="TIGR00684">
    <property type="entry name" value="narJ"/>
    <property type="match status" value="1"/>
</dbReference>
<dbReference type="GO" id="GO:0051131">
    <property type="term" value="P:chaperone-mediated protein complex assembly"/>
    <property type="evidence" value="ECO:0007669"/>
    <property type="project" value="InterPro"/>
</dbReference>
<protein>
    <submittedName>
        <fullName evidence="2">Respiratory nitrate reductase chaperone NarJ</fullName>
    </submittedName>
</protein>
<dbReference type="InterPro" id="IPR020945">
    <property type="entry name" value="DMSO/NO3_reduct_chaperone"/>
</dbReference>
<dbReference type="AlphaFoldDB" id="A0A1X7JMS3"/>
<dbReference type="InterPro" id="IPR036411">
    <property type="entry name" value="TorD-like_sf"/>
</dbReference>
<dbReference type="GO" id="GO:0051082">
    <property type="term" value="F:unfolded protein binding"/>
    <property type="evidence" value="ECO:0007669"/>
    <property type="project" value="InterPro"/>
</dbReference>
<gene>
    <name evidence="2" type="ORF">SAMN06295981_1720</name>
</gene>
<dbReference type="PANTHER" id="PTHR43680:SF2">
    <property type="entry name" value="NITRATE REDUCTASE MOLYBDENUM COFACTOR ASSEMBLY CHAPERONE NARJ"/>
    <property type="match status" value="1"/>
</dbReference>
<evidence type="ECO:0000313" key="3">
    <source>
        <dbReference type="Proteomes" id="UP000193309"/>
    </source>
</evidence>
<reference evidence="3" key="1">
    <citation type="submission" date="2017-04" db="EMBL/GenBank/DDBJ databases">
        <authorList>
            <person name="Varghese N."/>
            <person name="Submissions S."/>
        </authorList>
    </citation>
    <scope>NUCLEOTIDE SEQUENCE [LARGE SCALE GENOMIC DNA]</scope>
    <source>
        <strain evidence="3">VDS</strain>
    </source>
</reference>
<evidence type="ECO:0000256" key="1">
    <source>
        <dbReference type="ARBA" id="ARBA00023063"/>
    </source>
</evidence>
<evidence type="ECO:0000313" key="2">
    <source>
        <dbReference type="EMBL" id="SMG28727.1"/>
    </source>
</evidence>
<name>A0A1X7JMS3_9CORY</name>
<dbReference type="InterPro" id="IPR003765">
    <property type="entry name" value="NO3_reductase_chaperone_NarJ"/>
</dbReference>
<dbReference type="Gene3D" id="1.10.3480.10">
    <property type="entry name" value="TorD-like"/>
    <property type="match status" value="1"/>
</dbReference>
<dbReference type="RefSeq" id="WP_240309184.1">
    <property type="nucleotide sequence ID" value="NZ_FXAR01000005.1"/>
</dbReference>
<keyword evidence="3" id="KW-1185">Reference proteome</keyword>
<proteinExistence type="predicted"/>